<gene>
    <name evidence="2" type="ORF">L195_g063614</name>
</gene>
<evidence type="ECO:0000313" key="3">
    <source>
        <dbReference type="Proteomes" id="UP000236291"/>
    </source>
</evidence>
<dbReference type="EMBL" id="ASHM01213492">
    <property type="protein sequence ID" value="PNX67642.1"/>
    <property type="molecule type" value="Genomic_DNA"/>
</dbReference>
<dbReference type="AlphaFoldDB" id="A0A2K3KN21"/>
<reference evidence="2 3" key="2">
    <citation type="journal article" date="2017" name="Front. Plant Sci.">
        <title>Gene Classification and Mining of Molecular Markers Useful in Red Clover (Trifolium pratense) Breeding.</title>
        <authorList>
            <person name="Istvanek J."/>
            <person name="Dluhosova J."/>
            <person name="Dluhos P."/>
            <person name="Patkova L."/>
            <person name="Nedelnik J."/>
            <person name="Repkova J."/>
        </authorList>
    </citation>
    <scope>NUCLEOTIDE SEQUENCE [LARGE SCALE GENOMIC DNA]</scope>
    <source>
        <strain evidence="3">cv. Tatra</strain>
        <tissue evidence="2">Young leaves</tissue>
    </source>
</reference>
<evidence type="ECO:0000313" key="2">
    <source>
        <dbReference type="EMBL" id="PNX67642.1"/>
    </source>
</evidence>
<organism evidence="2 3">
    <name type="scientific">Trifolium pratense</name>
    <name type="common">Red clover</name>
    <dbReference type="NCBI Taxonomy" id="57577"/>
    <lineage>
        <taxon>Eukaryota</taxon>
        <taxon>Viridiplantae</taxon>
        <taxon>Streptophyta</taxon>
        <taxon>Embryophyta</taxon>
        <taxon>Tracheophyta</taxon>
        <taxon>Spermatophyta</taxon>
        <taxon>Magnoliopsida</taxon>
        <taxon>eudicotyledons</taxon>
        <taxon>Gunneridae</taxon>
        <taxon>Pentapetalae</taxon>
        <taxon>rosids</taxon>
        <taxon>fabids</taxon>
        <taxon>Fabales</taxon>
        <taxon>Fabaceae</taxon>
        <taxon>Papilionoideae</taxon>
        <taxon>50 kb inversion clade</taxon>
        <taxon>NPAAA clade</taxon>
        <taxon>Hologalegina</taxon>
        <taxon>IRL clade</taxon>
        <taxon>Trifolieae</taxon>
        <taxon>Trifolium</taxon>
    </lineage>
</organism>
<dbReference type="Proteomes" id="UP000236291">
    <property type="component" value="Unassembled WGS sequence"/>
</dbReference>
<evidence type="ECO:0000256" key="1">
    <source>
        <dbReference type="SAM" id="MobiDB-lite"/>
    </source>
</evidence>
<comment type="caution">
    <text evidence="2">The sequence shown here is derived from an EMBL/GenBank/DDBJ whole genome shotgun (WGS) entry which is preliminary data.</text>
</comment>
<feature type="region of interest" description="Disordered" evidence="1">
    <location>
        <begin position="29"/>
        <end position="54"/>
    </location>
</feature>
<accession>A0A2K3KN21</accession>
<protein>
    <submittedName>
        <fullName evidence="2">Uncharacterized protein</fullName>
    </submittedName>
</protein>
<reference evidence="2 3" key="1">
    <citation type="journal article" date="2014" name="Am. J. Bot.">
        <title>Genome assembly and annotation for red clover (Trifolium pratense; Fabaceae).</title>
        <authorList>
            <person name="Istvanek J."/>
            <person name="Jaros M."/>
            <person name="Krenek A."/>
            <person name="Repkova J."/>
        </authorList>
    </citation>
    <scope>NUCLEOTIDE SEQUENCE [LARGE SCALE GENOMIC DNA]</scope>
    <source>
        <strain evidence="3">cv. Tatra</strain>
        <tissue evidence="2">Young leaves</tissue>
    </source>
</reference>
<proteinExistence type="predicted"/>
<name>A0A2K3KN21_TRIPR</name>
<feature type="non-terminal residue" evidence="2">
    <location>
        <position position="54"/>
    </location>
</feature>
<sequence>MDKMLELVQALVDNPQPAAIATNVDWPEYGLPVGYTPPEEDGGVPPPQEPVVIP</sequence>
<feature type="compositionally biased region" description="Pro residues" evidence="1">
    <location>
        <begin position="44"/>
        <end position="54"/>
    </location>
</feature>